<evidence type="ECO:0000313" key="2">
    <source>
        <dbReference type="EMBL" id="MBA0626224.1"/>
    </source>
</evidence>
<keyword evidence="3" id="KW-1185">Reference proteome</keyword>
<feature type="signal peptide" evidence="1">
    <location>
        <begin position="1"/>
        <end position="17"/>
    </location>
</feature>
<feature type="non-terminal residue" evidence="2">
    <location>
        <position position="1"/>
    </location>
</feature>
<accession>A0A7J8SJB3</accession>
<proteinExistence type="predicted"/>
<keyword evidence="1" id="KW-0732">Signal</keyword>
<feature type="chain" id="PRO_5029568652" evidence="1">
    <location>
        <begin position="18"/>
        <end position="91"/>
    </location>
</feature>
<name>A0A7J8SJB3_GOSDV</name>
<evidence type="ECO:0000256" key="1">
    <source>
        <dbReference type="SAM" id="SignalP"/>
    </source>
</evidence>
<dbReference type="EMBL" id="JABFAC010000010">
    <property type="protein sequence ID" value="MBA0626224.1"/>
    <property type="molecule type" value="Genomic_DNA"/>
</dbReference>
<gene>
    <name evidence="2" type="ORF">Godav_003930</name>
</gene>
<sequence length="91" mass="10597">NFTFFLVGFVILKPLFRLDPKSGCYKNDLKKVIIGQKPMDMNQLEWDELDENALSIIQLSVEHYVVGGTYRKKDNSCTEKIRYPIHDKVFG</sequence>
<reference evidence="2 3" key="1">
    <citation type="journal article" date="2019" name="Genome Biol. Evol.">
        <title>Insights into the evolution of the New World diploid cottons (Gossypium, subgenus Houzingenia) based on genome sequencing.</title>
        <authorList>
            <person name="Grover C.E."/>
            <person name="Arick M.A. 2nd"/>
            <person name="Thrash A."/>
            <person name="Conover J.L."/>
            <person name="Sanders W.S."/>
            <person name="Peterson D.G."/>
            <person name="Frelichowski J.E."/>
            <person name="Scheffler J.A."/>
            <person name="Scheffler B.E."/>
            <person name="Wendel J.F."/>
        </authorList>
    </citation>
    <scope>NUCLEOTIDE SEQUENCE [LARGE SCALE GENOMIC DNA]</scope>
    <source>
        <strain evidence="2">27</strain>
        <tissue evidence="2">Leaf</tissue>
    </source>
</reference>
<protein>
    <submittedName>
        <fullName evidence="2">Uncharacterized protein</fullName>
    </submittedName>
</protein>
<dbReference type="AlphaFoldDB" id="A0A7J8SJB3"/>
<organism evidence="2 3">
    <name type="scientific">Gossypium davidsonii</name>
    <name type="common">Davidson's cotton</name>
    <name type="synonym">Gossypium klotzschianum subsp. davidsonii</name>
    <dbReference type="NCBI Taxonomy" id="34287"/>
    <lineage>
        <taxon>Eukaryota</taxon>
        <taxon>Viridiplantae</taxon>
        <taxon>Streptophyta</taxon>
        <taxon>Embryophyta</taxon>
        <taxon>Tracheophyta</taxon>
        <taxon>Spermatophyta</taxon>
        <taxon>Magnoliopsida</taxon>
        <taxon>eudicotyledons</taxon>
        <taxon>Gunneridae</taxon>
        <taxon>Pentapetalae</taxon>
        <taxon>rosids</taxon>
        <taxon>malvids</taxon>
        <taxon>Malvales</taxon>
        <taxon>Malvaceae</taxon>
        <taxon>Malvoideae</taxon>
        <taxon>Gossypium</taxon>
    </lineage>
</organism>
<evidence type="ECO:0000313" key="3">
    <source>
        <dbReference type="Proteomes" id="UP000593561"/>
    </source>
</evidence>
<comment type="caution">
    <text evidence="2">The sequence shown here is derived from an EMBL/GenBank/DDBJ whole genome shotgun (WGS) entry which is preliminary data.</text>
</comment>
<dbReference type="Proteomes" id="UP000593561">
    <property type="component" value="Unassembled WGS sequence"/>
</dbReference>